<accession>A0A1N6EDM4</accession>
<protein>
    <recommendedName>
        <fullName evidence="1">DUF4123 domain-containing protein</fullName>
    </recommendedName>
</protein>
<dbReference type="EMBL" id="FSRL01000001">
    <property type="protein sequence ID" value="SIN81114.1"/>
    <property type="molecule type" value="Genomic_DNA"/>
</dbReference>
<evidence type="ECO:0000313" key="3">
    <source>
        <dbReference type="Proteomes" id="UP000184932"/>
    </source>
</evidence>
<sequence length="306" mass="33813">MSDNAPKDHLGSLLRRLQGRIFAVIDGAHFDDLPGRIRDVGLEALPLFTDEIDLPALGRGPHLVACPNLFAVEQVTDVCAGVPAVVWWDWPDQGVKTADNIFAHLRRLNLVEIPANRAEPIIGRRQVGAVDRSAGWETVLFRHGDPNVMSLLIPVLDEAQRGQLFGAALSVAMQPPGGEVTHTTNPSHNAPPGFGRLRLSAAQYDELAGHHGRGLRRRAINELAADMPGRTPEERAARVADAYDRAESFGCMTLDQIWEFIHLDKRWGARFEQAKGHEKVLEALRMADASAEERLWRAEMELGFAK</sequence>
<name>A0A1N6EDM4_9RHOB</name>
<dbReference type="Pfam" id="PF13503">
    <property type="entry name" value="DUF4123"/>
    <property type="match status" value="1"/>
</dbReference>
<reference evidence="3" key="1">
    <citation type="submission" date="2016-11" db="EMBL/GenBank/DDBJ databases">
        <authorList>
            <person name="Varghese N."/>
            <person name="Submissions S."/>
        </authorList>
    </citation>
    <scope>NUCLEOTIDE SEQUENCE [LARGE SCALE GENOMIC DNA]</scope>
    <source>
        <strain evidence="3">DSM 29440</strain>
    </source>
</reference>
<feature type="domain" description="DUF4123" evidence="1">
    <location>
        <begin position="21"/>
        <end position="162"/>
    </location>
</feature>
<dbReference type="Proteomes" id="UP000184932">
    <property type="component" value="Unassembled WGS sequence"/>
</dbReference>
<evidence type="ECO:0000313" key="2">
    <source>
        <dbReference type="EMBL" id="SIN81114.1"/>
    </source>
</evidence>
<evidence type="ECO:0000259" key="1">
    <source>
        <dbReference type="Pfam" id="PF13503"/>
    </source>
</evidence>
<dbReference type="InterPro" id="IPR025391">
    <property type="entry name" value="DUF4123"/>
</dbReference>
<keyword evidence="3" id="KW-1185">Reference proteome</keyword>
<proteinExistence type="predicted"/>
<dbReference type="AlphaFoldDB" id="A0A1N6EDM4"/>
<dbReference type="RefSeq" id="WP_074254801.1">
    <property type="nucleotide sequence ID" value="NZ_FSRL01000001.1"/>
</dbReference>
<organism evidence="2 3">
    <name type="scientific">Vannielia litorea</name>
    <dbReference type="NCBI Taxonomy" id="1217970"/>
    <lineage>
        <taxon>Bacteria</taxon>
        <taxon>Pseudomonadati</taxon>
        <taxon>Pseudomonadota</taxon>
        <taxon>Alphaproteobacteria</taxon>
        <taxon>Rhodobacterales</taxon>
        <taxon>Paracoccaceae</taxon>
        <taxon>Vannielia</taxon>
    </lineage>
</organism>
<gene>
    <name evidence="2" type="ORF">SAMN05444002_0637</name>
</gene>
<dbReference type="OrthoDB" id="7219308at2"/>
<dbReference type="STRING" id="1217970.SAMN05444002_0637"/>